<keyword evidence="3 4" id="KW-0472">Membrane</keyword>
<keyword evidence="1 4" id="KW-0812">Transmembrane</keyword>
<dbReference type="RefSeq" id="WP_048850410.1">
    <property type="nucleotide sequence ID" value="NZ_BALE01000046.1"/>
</dbReference>
<dbReference type="SUPFAM" id="SSF103473">
    <property type="entry name" value="MFS general substrate transporter"/>
    <property type="match status" value="1"/>
</dbReference>
<evidence type="ECO:0000256" key="4">
    <source>
        <dbReference type="SAM" id="Phobius"/>
    </source>
</evidence>
<evidence type="ECO:0000256" key="1">
    <source>
        <dbReference type="ARBA" id="ARBA00022692"/>
    </source>
</evidence>
<dbReference type="InterPro" id="IPR011701">
    <property type="entry name" value="MFS"/>
</dbReference>
<feature type="transmembrane region" description="Helical" evidence="4">
    <location>
        <begin position="217"/>
        <end position="239"/>
    </location>
</feature>
<organism evidence="6 7">
    <name type="scientific">Tanticharoenia sakaeratensis NBRC 103193</name>
    <dbReference type="NCBI Taxonomy" id="1231623"/>
    <lineage>
        <taxon>Bacteria</taxon>
        <taxon>Pseudomonadati</taxon>
        <taxon>Pseudomonadota</taxon>
        <taxon>Alphaproteobacteria</taxon>
        <taxon>Acetobacterales</taxon>
        <taxon>Acetobacteraceae</taxon>
        <taxon>Tanticharoenia</taxon>
    </lineage>
</organism>
<feature type="transmembrane region" description="Helical" evidence="4">
    <location>
        <begin position="347"/>
        <end position="367"/>
    </location>
</feature>
<feature type="transmembrane region" description="Helical" evidence="4">
    <location>
        <begin position="78"/>
        <end position="98"/>
    </location>
</feature>
<feature type="transmembrane region" description="Helical" evidence="4">
    <location>
        <begin position="379"/>
        <end position="398"/>
    </location>
</feature>
<feature type="transmembrane region" description="Helical" evidence="4">
    <location>
        <begin position="251"/>
        <end position="272"/>
    </location>
</feature>
<evidence type="ECO:0000256" key="2">
    <source>
        <dbReference type="ARBA" id="ARBA00022989"/>
    </source>
</evidence>
<reference evidence="6 7" key="1">
    <citation type="submission" date="2012-10" db="EMBL/GenBank/DDBJ databases">
        <title>Genome sequencing of Tanticharoenia sakaeratensis NBRC 103193.</title>
        <authorList>
            <person name="Azuma Y."/>
            <person name="Hadano H."/>
            <person name="Hirakawa H."/>
            <person name="Matsushita K."/>
        </authorList>
    </citation>
    <scope>NUCLEOTIDE SEQUENCE [LARGE SCALE GENOMIC DNA]</scope>
    <source>
        <strain evidence="6 7">NBRC 103193</strain>
    </source>
</reference>
<gene>
    <name evidence="6" type="ORF">Tasa_046_019</name>
</gene>
<dbReference type="Gene3D" id="1.20.1250.20">
    <property type="entry name" value="MFS general substrate transporter like domains"/>
    <property type="match status" value="2"/>
</dbReference>
<dbReference type="PANTHER" id="PTHR23539">
    <property type="entry name" value="MFS TRANSPORTER"/>
    <property type="match status" value="1"/>
</dbReference>
<keyword evidence="2 4" id="KW-1133">Transmembrane helix</keyword>
<feature type="domain" description="Major facilitator superfamily (MFS) profile" evidence="5">
    <location>
        <begin position="211"/>
        <end position="405"/>
    </location>
</feature>
<evidence type="ECO:0000259" key="5">
    <source>
        <dbReference type="PROSITE" id="PS50850"/>
    </source>
</evidence>
<dbReference type="GO" id="GO:0022857">
    <property type="term" value="F:transmembrane transporter activity"/>
    <property type="evidence" value="ECO:0007669"/>
    <property type="project" value="InterPro"/>
</dbReference>
<proteinExistence type="predicted"/>
<protein>
    <submittedName>
        <fullName evidence="6">Major facilitator superfamily protein</fullName>
    </submittedName>
</protein>
<keyword evidence="7" id="KW-1185">Reference proteome</keyword>
<dbReference type="AlphaFoldDB" id="A0A0D6MNT1"/>
<dbReference type="EMBL" id="BALE01000046">
    <property type="protein sequence ID" value="GAN55337.1"/>
    <property type="molecule type" value="Genomic_DNA"/>
</dbReference>
<comment type="caution">
    <text evidence="6">The sequence shown here is derived from an EMBL/GenBank/DDBJ whole genome shotgun (WGS) entry which is preliminary data.</text>
</comment>
<evidence type="ECO:0000256" key="3">
    <source>
        <dbReference type="ARBA" id="ARBA00023136"/>
    </source>
</evidence>
<dbReference type="Pfam" id="PF07690">
    <property type="entry name" value="MFS_1"/>
    <property type="match status" value="1"/>
</dbReference>
<evidence type="ECO:0000313" key="6">
    <source>
        <dbReference type="EMBL" id="GAN55337.1"/>
    </source>
</evidence>
<dbReference type="InterPro" id="IPR020846">
    <property type="entry name" value="MFS_dom"/>
</dbReference>
<feature type="transmembrane region" description="Helical" evidence="4">
    <location>
        <begin position="12"/>
        <end position="31"/>
    </location>
</feature>
<evidence type="ECO:0000313" key="7">
    <source>
        <dbReference type="Proteomes" id="UP000032679"/>
    </source>
</evidence>
<feature type="transmembrane region" description="Helical" evidence="4">
    <location>
        <begin position="284"/>
        <end position="304"/>
    </location>
</feature>
<dbReference type="PANTHER" id="PTHR23539:SF1">
    <property type="entry name" value="MAJOR FACILITATOR SUPERFAMILY (MFS) PROFILE DOMAIN-CONTAINING PROTEIN"/>
    <property type="match status" value="1"/>
</dbReference>
<dbReference type="Proteomes" id="UP000032679">
    <property type="component" value="Unassembled WGS sequence"/>
</dbReference>
<sequence>MTDDRQAPSRRSLLGLGLINFFAADVQGGLGPYLTVYLTVHGWDGLQIGRALAASAAALALAQLPAGLIVDRFRIKRAMVIGAALGIAIASLVIARFADYWPVIGAQIVLGAGSAVLPCAISAITLGLVGPKAMADRTARNETVNHVGSFVAASLTGLCGQLLGIGWIFALICGFSIASLASTLMVRPDEIDHEQARGGGENGRPVPLGKVFLRPDILAFLTSIALFFFANAAMLPLAGQALTLTHPKGDLLALSGCVVAAQVVMAGAAFCVGRALDRGVSRRVLWLAGFAVLPLRGLLFAWAVHGGLSIPGVIAIQLLDGVASGIFSVTSVVIAADLTQGTGRFNVTLGFVALCMAGGSMFSNLLSGEVVERYGFSNTYLVFAAVSVVALLVTALTVRDSRRDA</sequence>
<dbReference type="PROSITE" id="PS50850">
    <property type="entry name" value="MFS"/>
    <property type="match status" value="1"/>
</dbReference>
<feature type="transmembrane region" description="Helical" evidence="4">
    <location>
        <begin position="104"/>
        <end position="131"/>
    </location>
</feature>
<dbReference type="InterPro" id="IPR036259">
    <property type="entry name" value="MFS_trans_sf"/>
</dbReference>
<feature type="transmembrane region" description="Helical" evidence="4">
    <location>
        <begin position="51"/>
        <end position="71"/>
    </location>
</feature>
<feature type="transmembrane region" description="Helical" evidence="4">
    <location>
        <begin position="143"/>
        <end position="163"/>
    </location>
</feature>
<dbReference type="OrthoDB" id="9812574at2"/>
<accession>A0A0D6MNT1</accession>
<name>A0A0D6MNT1_9PROT</name>
<feature type="transmembrane region" description="Helical" evidence="4">
    <location>
        <begin position="310"/>
        <end position="335"/>
    </location>
</feature>